<feature type="compositionally biased region" description="Basic residues" evidence="2">
    <location>
        <begin position="1"/>
        <end position="13"/>
    </location>
</feature>
<evidence type="ECO:0000259" key="3">
    <source>
        <dbReference type="PROSITE" id="PS50055"/>
    </source>
</evidence>
<evidence type="ECO:0000256" key="2">
    <source>
        <dbReference type="SAM" id="MobiDB-lite"/>
    </source>
</evidence>
<organism evidence="5 6">
    <name type="scientific">Sarocladium strictum</name>
    <name type="common">Black bundle disease fungus</name>
    <name type="synonym">Acremonium strictum</name>
    <dbReference type="NCBI Taxonomy" id="5046"/>
    <lineage>
        <taxon>Eukaryota</taxon>
        <taxon>Fungi</taxon>
        <taxon>Dikarya</taxon>
        <taxon>Ascomycota</taxon>
        <taxon>Pezizomycotina</taxon>
        <taxon>Sordariomycetes</taxon>
        <taxon>Hypocreomycetidae</taxon>
        <taxon>Hypocreales</taxon>
        <taxon>Sarocladiaceae</taxon>
        <taxon>Sarocladium</taxon>
    </lineage>
</organism>
<dbReference type="SUPFAM" id="SSF52799">
    <property type="entry name" value="(Phosphotyrosine protein) phosphatases II"/>
    <property type="match status" value="1"/>
</dbReference>
<dbReference type="PANTHER" id="PTHR19134">
    <property type="entry name" value="RECEPTOR-TYPE TYROSINE-PROTEIN PHOSPHATASE"/>
    <property type="match status" value="1"/>
</dbReference>
<feature type="region of interest" description="Disordered" evidence="2">
    <location>
        <begin position="453"/>
        <end position="492"/>
    </location>
</feature>
<dbReference type="InterPro" id="IPR016130">
    <property type="entry name" value="Tyr_Pase_AS"/>
</dbReference>
<comment type="caution">
    <text evidence="5">The sequence shown here is derived from an EMBL/GenBank/DDBJ whole genome shotgun (WGS) entry which is preliminary data.</text>
</comment>
<name>A0AA39L510_SARSR</name>
<gene>
    <name evidence="5" type="ORF">NLU13_8480</name>
</gene>
<feature type="compositionally biased region" description="Basic and acidic residues" evidence="2">
    <location>
        <begin position="464"/>
        <end position="492"/>
    </location>
</feature>
<dbReference type="SMART" id="SM00404">
    <property type="entry name" value="PTPc_motif"/>
    <property type="match status" value="1"/>
</dbReference>
<evidence type="ECO:0000256" key="1">
    <source>
        <dbReference type="ARBA" id="ARBA00009649"/>
    </source>
</evidence>
<dbReference type="SMART" id="SM00194">
    <property type="entry name" value="PTPc"/>
    <property type="match status" value="1"/>
</dbReference>
<dbReference type="PANTHER" id="PTHR19134:SF449">
    <property type="entry name" value="TYROSINE-PROTEIN PHOSPHATASE 1"/>
    <property type="match status" value="1"/>
</dbReference>
<dbReference type="Pfam" id="PF00102">
    <property type="entry name" value="Y_phosphatase"/>
    <property type="match status" value="1"/>
</dbReference>
<feature type="region of interest" description="Disordered" evidence="2">
    <location>
        <begin position="1"/>
        <end position="126"/>
    </location>
</feature>
<accession>A0AA39L510</accession>
<feature type="domain" description="Tyrosine-protein phosphatase" evidence="3">
    <location>
        <begin position="168"/>
        <end position="431"/>
    </location>
</feature>
<dbReference type="GO" id="GO:0004725">
    <property type="term" value="F:protein tyrosine phosphatase activity"/>
    <property type="evidence" value="ECO:0007669"/>
    <property type="project" value="InterPro"/>
</dbReference>
<sequence length="492" mass="55308">MDKMSKFRRKQKPKPPTIETSVPRVSSETSDSLKSEKGIAVAAAAAAAPVSGTTTSSSSTPSSPTGNSKRSGAKSSRKSPFRSLGLRSYRKRARGSPPAELSSSPPPPATQLDGERDVPKIPGFLTLSEQVPDLERTIPVLAGVRREDGEENRWGQYKQIDRERGIMDRYNNIKPWNHNRVRLQVPENQFDYVNASAIELPSSSDPTVAPLRYIAMQGPTEPSFAYVWRMIAEQLRSPAVIIQLTSMVENGTIKCHQYFPEDDEESDWSLNEDDIWEDGWKARLVSDSVEELAGGAIEKRKLLLHVQNEAEPRLIWHLLYRKWPDFGLPEHDDLESFFEVMRLSRVLSPDPSNPRIIHCSAGVGRTGTFISLEHLMRELDLGALRAPSSTSDEVTEADLVHDTVDFLRQQRRGMVQGELQYRFIYQVLRRLWQDRYGTDEYDSGAEPVAKRLEVGSTGVDPFLDECKSTDGTGDGEKGERSTEDRDSLKLHR</sequence>
<dbReference type="InterPro" id="IPR003595">
    <property type="entry name" value="Tyr_Pase_cat"/>
</dbReference>
<feature type="domain" description="Tyrosine specific protein phosphatases" evidence="4">
    <location>
        <begin position="335"/>
        <end position="422"/>
    </location>
</feature>
<evidence type="ECO:0000313" key="6">
    <source>
        <dbReference type="Proteomes" id="UP001175261"/>
    </source>
</evidence>
<dbReference type="PRINTS" id="PR00700">
    <property type="entry name" value="PRTYPHPHTASE"/>
</dbReference>
<comment type="similarity">
    <text evidence="1">Belongs to the protein-tyrosine phosphatase family. Non-receptor class subfamily.</text>
</comment>
<proteinExistence type="inferred from homology"/>
<feature type="compositionally biased region" description="Basic residues" evidence="2">
    <location>
        <begin position="71"/>
        <end position="80"/>
    </location>
</feature>
<dbReference type="AlphaFoldDB" id="A0AA39L510"/>
<keyword evidence="6" id="KW-1185">Reference proteome</keyword>
<dbReference type="PROSITE" id="PS50056">
    <property type="entry name" value="TYR_PHOSPHATASE_2"/>
    <property type="match status" value="1"/>
</dbReference>
<feature type="compositionally biased region" description="Polar residues" evidence="2">
    <location>
        <begin position="18"/>
        <end position="30"/>
    </location>
</feature>
<evidence type="ECO:0000259" key="4">
    <source>
        <dbReference type="PROSITE" id="PS50056"/>
    </source>
</evidence>
<protein>
    <submittedName>
        <fullName evidence="5">Uncharacterized protein</fullName>
    </submittedName>
</protein>
<reference evidence="5" key="1">
    <citation type="submission" date="2022-10" db="EMBL/GenBank/DDBJ databases">
        <title>Determination and structural analysis of whole genome sequence of Sarocladium strictum F4-1.</title>
        <authorList>
            <person name="Hu L."/>
            <person name="Jiang Y."/>
        </authorList>
    </citation>
    <scope>NUCLEOTIDE SEQUENCE</scope>
    <source>
        <strain evidence="5">F4-1</strain>
    </source>
</reference>
<dbReference type="EMBL" id="JAPDFR010000008">
    <property type="protein sequence ID" value="KAK0384393.1"/>
    <property type="molecule type" value="Genomic_DNA"/>
</dbReference>
<evidence type="ECO:0000313" key="5">
    <source>
        <dbReference type="EMBL" id="KAK0384393.1"/>
    </source>
</evidence>
<dbReference type="Gene3D" id="3.90.190.10">
    <property type="entry name" value="Protein tyrosine phosphatase superfamily"/>
    <property type="match status" value="1"/>
</dbReference>
<dbReference type="Proteomes" id="UP001175261">
    <property type="component" value="Unassembled WGS sequence"/>
</dbReference>
<dbReference type="CDD" id="cd18533">
    <property type="entry name" value="PTP_fungal"/>
    <property type="match status" value="1"/>
</dbReference>
<dbReference type="PROSITE" id="PS00383">
    <property type="entry name" value="TYR_PHOSPHATASE_1"/>
    <property type="match status" value="1"/>
</dbReference>
<feature type="compositionally biased region" description="Low complexity" evidence="2">
    <location>
        <begin position="40"/>
        <end position="70"/>
    </location>
</feature>
<dbReference type="InterPro" id="IPR000387">
    <property type="entry name" value="Tyr_Pase_dom"/>
</dbReference>
<dbReference type="PROSITE" id="PS50055">
    <property type="entry name" value="TYR_PHOSPHATASE_PTP"/>
    <property type="match status" value="1"/>
</dbReference>
<dbReference type="InterPro" id="IPR029021">
    <property type="entry name" value="Prot-tyrosine_phosphatase-like"/>
</dbReference>
<dbReference type="InterPro" id="IPR000242">
    <property type="entry name" value="PTP_cat"/>
</dbReference>
<dbReference type="InterPro" id="IPR050348">
    <property type="entry name" value="Protein-Tyr_Phosphatase"/>
</dbReference>